<dbReference type="SUPFAM" id="SSF51735">
    <property type="entry name" value="NAD(P)-binding Rossmann-fold domains"/>
    <property type="match status" value="1"/>
</dbReference>
<evidence type="ECO:0000313" key="5">
    <source>
        <dbReference type="Proteomes" id="UP001172155"/>
    </source>
</evidence>
<dbReference type="EMBL" id="JAUKUD010000004">
    <property type="protein sequence ID" value="KAK0747123.1"/>
    <property type="molecule type" value="Genomic_DNA"/>
</dbReference>
<sequence length="321" mass="34702">MPKIVTVIGATGAQGKGVVAAFINNPAYRVRAVTRSPTSAAAAALAAQGAEIVTADLDSLPSLTAAFAGSSIIFGVTNFFEPFSTLSDPLKAIDAEVQQGINLARAAAATSTLEHYIWSTLPNALALSGGKYLVPHFEGKNRIDAFIRAPEQEALLRKTTFLWVTWYHANYSFPMFTPYLIPTSGTYVQFASYAADTPISTIGDVGVNLAPFVRAVVEQGEKTRGGAVVKAAVEERGAEELLGVWAEKKGKKAKFVRVARDDFHGLWPMWAEEMGIMMEFWDEARAGSWEREDGGKVWNAEDLGITGELKGVEEAFEGYEI</sequence>
<dbReference type="PANTHER" id="PTHR42748:SF28">
    <property type="entry name" value="NMRA-LIKE DOMAIN-CONTAINING PROTEIN"/>
    <property type="match status" value="1"/>
</dbReference>
<dbReference type="InterPro" id="IPR036291">
    <property type="entry name" value="NAD(P)-bd_dom_sf"/>
</dbReference>
<accession>A0AA40EX12</accession>
<dbReference type="AlphaFoldDB" id="A0AA40EX12"/>
<dbReference type="InterPro" id="IPR051164">
    <property type="entry name" value="NmrA-like_oxidored"/>
</dbReference>
<evidence type="ECO:0000313" key="4">
    <source>
        <dbReference type="EMBL" id="KAK0747123.1"/>
    </source>
</evidence>
<comment type="similarity">
    <text evidence="1">Belongs to the NmrA-type oxidoreductase family.</text>
</comment>
<gene>
    <name evidence="4" type="ORF">B0T18DRAFT_391447</name>
</gene>
<dbReference type="PANTHER" id="PTHR42748">
    <property type="entry name" value="NITROGEN METABOLITE REPRESSION PROTEIN NMRA FAMILY MEMBER"/>
    <property type="match status" value="1"/>
</dbReference>
<comment type="caution">
    <text evidence="4">The sequence shown here is derived from an EMBL/GenBank/DDBJ whole genome shotgun (WGS) entry which is preliminary data.</text>
</comment>
<evidence type="ECO:0000256" key="2">
    <source>
        <dbReference type="ARBA" id="ARBA00022857"/>
    </source>
</evidence>
<reference evidence="4" key="1">
    <citation type="submission" date="2023-06" db="EMBL/GenBank/DDBJ databases">
        <title>Genome-scale phylogeny and comparative genomics of the fungal order Sordariales.</title>
        <authorList>
            <consortium name="Lawrence Berkeley National Laboratory"/>
            <person name="Hensen N."/>
            <person name="Bonometti L."/>
            <person name="Westerberg I."/>
            <person name="Brannstrom I.O."/>
            <person name="Guillou S."/>
            <person name="Cros-Aarteil S."/>
            <person name="Calhoun S."/>
            <person name="Haridas S."/>
            <person name="Kuo A."/>
            <person name="Mondo S."/>
            <person name="Pangilinan J."/>
            <person name="Riley R."/>
            <person name="LaButti K."/>
            <person name="Andreopoulos B."/>
            <person name="Lipzen A."/>
            <person name="Chen C."/>
            <person name="Yanf M."/>
            <person name="Daum C."/>
            <person name="Ng V."/>
            <person name="Clum A."/>
            <person name="Steindorff A."/>
            <person name="Ohm R."/>
            <person name="Martin F."/>
            <person name="Silar P."/>
            <person name="Natvig D."/>
            <person name="Lalanne C."/>
            <person name="Gautier V."/>
            <person name="Ament-velasquez S.L."/>
            <person name="Kruys A."/>
            <person name="Hutchinson M.I."/>
            <person name="Powell A.J."/>
            <person name="Barry K."/>
            <person name="Miller A.N."/>
            <person name="Grigoriev I.V."/>
            <person name="Debuchy R."/>
            <person name="Gladieux P."/>
            <person name="Thoren M.H."/>
            <person name="Johannesson H."/>
        </authorList>
    </citation>
    <scope>NUCLEOTIDE SEQUENCE</scope>
    <source>
        <strain evidence="4">SMH3187-1</strain>
    </source>
</reference>
<dbReference type="Gene3D" id="3.40.50.720">
    <property type="entry name" value="NAD(P)-binding Rossmann-like Domain"/>
    <property type="match status" value="1"/>
</dbReference>
<evidence type="ECO:0000256" key="1">
    <source>
        <dbReference type="ARBA" id="ARBA00006328"/>
    </source>
</evidence>
<evidence type="ECO:0000259" key="3">
    <source>
        <dbReference type="Pfam" id="PF05368"/>
    </source>
</evidence>
<dbReference type="Proteomes" id="UP001172155">
    <property type="component" value="Unassembled WGS sequence"/>
</dbReference>
<dbReference type="Gene3D" id="3.90.25.10">
    <property type="entry name" value="UDP-galactose 4-epimerase, domain 1"/>
    <property type="match status" value="1"/>
</dbReference>
<proteinExistence type="inferred from homology"/>
<feature type="domain" description="NmrA-like" evidence="3">
    <location>
        <begin position="3"/>
        <end position="286"/>
    </location>
</feature>
<name>A0AA40EX12_9PEZI</name>
<protein>
    <recommendedName>
        <fullName evidence="3">NmrA-like domain-containing protein</fullName>
    </recommendedName>
</protein>
<keyword evidence="5" id="KW-1185">Reference proteome</keyword>
<dbReference type="Pfam" id="PF05368">
    <property type="entry name" value="NmrA"/>
    <property type="match status" value="1"/>
</dbReference>
<dbReference type="InterPro" id="IPR008030">
    <property type="entry name" value="NmrA-like"/>
</dbReference>
<dbReference type="GO" id="GO:0005634">
    <property type="term" value="C:nucleus"/>
    <property type="evidence" value="ECO:0007669"/>
    <property type="project" value="TreeGrafter"/>
</dbReference>
<organism evidence="4 5">
    <name type="scientific">Schizothecium vesticola</name>
    <dbReference type="NCBI Taxonomy" id="314040"/>
    <lineage>
        <taxon>Eukaryota</taxon>
        <taxon>Fungi</taxon>
        <taxon>Dikarya</taxon>
        <taxon>Ascomycota</taxon>
        <taxon>Pezizomycotina</taxon>
        <taxon>Sordariomycetes</taxon>
        <taxon>Sordariomycetidae</taxon>
        <taxon>Sordariales</taxon>
        <taxon>Schizotheciaceae</taxon>
        <taxon>Schizothecium</taxon>
    </lineage>
</organism>
<keyword evidence="2" id="KW-0521">NADP</keyword>